<accession>A0ABP8X7D6</accession>
<evidence type="ECO:0000313" key="2">
    <source>
        <dbReference type="Proteomes" id="UP001500325"/>
    </source>
</evidence>
<evidence type="ECO:0000313" key="1">
    <source>
        <dbReference type="EMBL" id="GAA4702257.1"/>
    </source>
</evidence>
<sequence>MVRHSTGEMLRGQPTYRMRNGTFRRRCLFIEWKAVSESAQMNDGIGTFVFTDEGIRAQTVRYTLEARK</sequence>
<protein>
    <submittedName>
        <fullName evidence="1">Uncharacterized protein</fullName>
    </submittedName>
</protein>
<proteinExistence type="predicted"/>
<organism evidence="1 2">
    <name type="scientific">Pseudonocardia yuanmonensis</name>
    <dbReference type="NCBI Taxonomy" id="1095914"/>
    <lineage>
        <taxon>Bacteria</taxon>
        <taxon>Bacillati</taxon>
        <taxon>Actinomycetota</taxon>
        <taxon>Actinomycetes</taxon>
        <taxon>Pseudonocardiales</taxon>
        <taxon>Pseudonocardiaceae</taxon>
        <taxon>Pseudonocardia</taxon>
    </lineage>
</organism>
<dbReference type="EMBL" id="BAABIC010000017">
    <property type="protein sequence ID" value="GAA4702257.1"/>
    <property type="molecule type" value="Genomic_DNA"/>
</dbReference>
<name>A0ABP8X7D6_9PSEU</name>
<keyword evidence="2" id="KW-1185">Reference proteome</keyword>
<dbReference type="Proteomes" id="UP001500325">
    <property type="component" value="Unassembled WGS sequence"/>
</dbReference>
<comment type="caution">
    <text evidence="1">The sequence shown here is derived from an EMBL/GenBank/DDBJ whole genome shotgun (WGS) entry which is preliminary data.</text>
</comment>
<reference evidence="2" key="1">
    <citation type="journal article" date="2019" name="Int. J. Syst. Evol. Microbiol.">
        <title>The Global Catalogue of Microorganisms (GCM) 10K type strain sequencing project: providing services to taxonomists for standard genome sequencing and annotation.</title>
        <authorList>
            <consortium name="The Broad Institute Genomics Platform"/>
            <consortium name="The Broad Institute Genome Sequencing Center for Infectious Disease"/>
            <person name="Wu L."/>
            <person name="Ma J."/>
        </authorList>
    </citation>
    <scope>NUCLEOTIDE SEQUENCE [LARGE SCALE GENOMIC DNA]</scope>
    <source>
        <strain evidence="2">JCM 18055</strain>
    </source>
</reference>
<gene>
    <name evidence="1" type="ORF">GCM10023215_46820</name>
</gene>